<evidence type="ECO:0000313" key="2">
    <source>
        <dbReference type="Proteomes" id="UP000044071"/>
    </source>
</evidence>
<dbReference type="RefSeq" id="WP_052403086.1">
    <property type="nucleotide sequence ID" value="NZ_CCVW01000001.1"/>
</dbReference>
<evidence type="ECO:0000313" key="1">
    <source>
        <dbReference type="EMBL" id="CDZ76215.1"/>
    </source>
</evidence>
<dbReference type="EMBL" id="CCSB01000001">
    <property type="protein sequence ID" value="CDZ76215.1"/>
    <property type="molecule type" value="Genomic_DNA"/>
</dbReference>
<accession>A0A078KP94</accession>
<reference evidence="1 2" key="1">
    <citation type="submission" date="2014-06" db="EMBL/GenBank/DDBJ databases">
        <authorList>
            <person name="Urmite Genomes Urmite Genomes"/>
        </authorList>
    </citation>
    <scope>NUCLEOTIDE SEQUENCE [LARGE SCALE GENOMIC DNA]</scope>
</reference>
<protein>
    <recommendedName>
        <fullName evidence="3">Transposase IS116/IS110/IS902 family protein</fullName>
    </recommendedName>
</protein>
<proteinExistence type="predicted"/>
<evidence type="ECO:0008006" key="3">
    <source>
        <dbReference type="Google" id="ProtNLM"/>
    </source>
</evidence>
<name>A0A078KP94_9GAMM</name>
<dbReference type="eggNOG" id="COG3547">
    <property type="taxonomic scope" value="Bacteria"/>
</dbReference>
<organism evidence="1 2">
    <name type="scientific">Legionella massiliensis</name>
    <dbReference type="NCBI Taxonomy" id="1034943"/>
    <lineage>
        <taxon>Bacteria</taxon>
        <taxon>Pseudomonadati</taxon>
        <taxon>Pseudomonadota</taxon>
        <taxon>Gammaproteobacteria</taxon>
        <taxon>Legionellales</taxon>
        <taxon>Legionellaceae</taxon>
        <taxon>Legionella</taxon>
    </lineage>
</organism>
<gene>
    <name evidence="1" type="ORF">BN59_00482</name>
</gene>
<dbReference type="AlphaFoldDB" id="A0A078KP94"/>
<sequence>MEKNRLDKASSEQCESIGRVLEVLEHELELIDEAQQKLANGHADFSQKNEIVQSIKGVASITALSMLAELPELGSIGHSRISSF</sequence>
<dbReference type="Proteomes" id="UP000044071">
    <property type="component" value="Unassembled WGS sequence"/>
</dbReference>
<keyword evidence="2" id="KW-1185">Reference proteome</keyword>